<dbReference type="VEuPathDB" id="FungiDB:H257_18866"/>
<gene>
    <name evidence="1" type="ORF">H257_18866</name>
</gene>
<dbReference type="EMBL" id="KI913358">
    <property type="protein sequence ID" value="ETV64219.1"/>
    <property type="molecule type" value="Genomic_DNA"/>
</dbReference>
<dbReference type="GeneID" id="20820862"/>
<protein>
    <submittedName>
        <fullName evidence="1">Uncharacterized protein</fullName>
    </submittedName>
</protein>
<reference evidence="1" key="1">
    <citation type="submission" date="2013-12" db="EMBL/GenBank/DDBJ databases">
        <title>The Genome Sequence of Aphanomyces astaci APO3.</title>
        <authorList>
            <consortium name="The Broad Institute Genomics Platform"/>
            <person name="Russ C."/>
            <person name="Tyler B."/>
            <person name="van West P."/>
            <person name="Dieguez-Uribeondo J."/>
            <person name="Young S.K."/>
            <person name="Zeng Q."/>
            <person name="Gargeya S."/>
            <person name="Fitzgerald M."/>
            <person name="Abouelleil A."/>
            <person name="Alvarado L."/>
            <person name="Chapman S.B."/>
            <person name="Gainer-Dewar J."/>
            <person name="Goldberg J."/>
            <person name="Griggs A."/>
            <person name="Gujja S."/>
            <person name="Hansen M."/>
            <person name="Howarth C."/>
            <person name="Imamovic A."/>
            <person name="Ireland A."/>
            <person name="Larimer J."/>
            <person name="McCowan C."/>
            <person name="Murphy C."/>
            <person name="Pearson M."/>
            <person name="Poon T.W."/>
            <person name="Priest M."/>
            <person name="Roberts A."/>
            <person name="Saif S."/>
            <person name="Shea T."/>
            <person name="Sykes S."/>
            <person name="Wortman J."/>
            <person name="Nusbaum C."/>
            <person name="Birren B."/>
        </authorList>
    </citation>
    <scope>NUCLEOTIDE SEQUENCE [LARGE SCALE GENOMIC DNA]</scope>
    <source>
        <strain evidence="1">APO3</strain>
    </source>
</reference>
<evidence type="ECO:0000313" key="1">
    <source>
        <dbReference type="EMBL" id="ETV64219.1"/>
    </source>
</evidence>
<dbReference type="AlphaFoldDB" id="W4FBC7"/>
<dbReference type="RefSeq" id="XP_009846299.1">
    <property type="nucleotide sequence ID" value="XM_009847997.1"/>
</dbReference>
<name>W4FBC7_APHAT</name>
<sequence length="92" mass="9344">MVSLLGQSVVNVSSTKPGASGNNNGGAVFVKAGSGPIEVQKASLGTYPSRRVTASLEVVAISSLMLVEAPAMVAELCLFRLVLELLGVALSN</sequence>
<proteinExistence type="predicted"/>
<organism evidence="1">
    <name type="scientific">Aphanomyces astaci</name>
    <name type="common">Crayfish plague agent</name>
    <dbReference type="NCBI Taxonomy" id="112090"/>
    <lineage>
        <taxon>Eukaryota</taxon>
        <taxon>Sar</taxon>
        <taxon>Stramenopiles</taxon>
        <taxon>Oomycota</taxon>
        <taxon>Saprolegniomycetes</taxon>
        <taxon>Saprolegniales</taxon>
        <taxon>Verrucalvaceae</taxon>
        <taxon>Aphanomyces</taxon>
    </lineage>
</organism>
<accession>W4FBC7</accession>